<reference evidence="2 3" key="1">
    <citation type="submission" date="2018-05" db="EMBL/GenBank/DDBJ databases">
        <title>Evolution of GPA BGCs.</title>
        <authorList>
            <person name="Waglechner N."/>
            <person name="Wright G.D."/>
        </authorList>
    </citation>
    <scope>NUCLEOTIDE SEQUENCE [LARGE SCALE GENOMIC DNA]</scope>
    <source>
        <strain evidence="2 3">A82846</strain>
    </source>
</reference>
<evidence type="ECO:0000313" key="2">
    <source>
        <dbReference type="EMBL" id="RSM90533.1"/>
    </source>
</evidence>
<gene>
    <name evidence="2" type="ORF">DMH04_03445</name>
</gene>
<dbReference type="Gene3D" id="3.50.50.60">
    <property type="entry name" value="FAD/NAD(P)-binding domain"/>
    <property type="match status" value="2"/>
</dbReference>
<dbReference type="PANTHER" id="PTHR42877">
    <property type="entry name" value="L-ORNITHINE N(5)-MONOOXYGENASE-RELATED"/>
    <property type="match status" value="1"/>
</dbReference>
<dbReference type="RefSeq" id="WP_037258140.1">
    <property type="nucleotide sequence ID" value="NZ_QHKI01000002.1"/>
</dbReference>
<dbReference type="GO" id="GO:0016491">
    <property type="term" value="F:oxidoreductase activity"/>
    <property type="evidence" value="ECO:0007669"/>
    <property type="project" value="UniProtKB-KW"/>
</dbReference>
<dbReference type="PRINTS" id="PR00370">
    <property type="entry name" value="FMOXYGENASE"/>
</dbReference>
<dbReference type="InterPro" id="IPR000960">
    <property type="entry name" value="Flavin_mOase"/>
</dbReference>
<sequence>MTKVGIIGSGFAGIGVAIELRRAGVTDVTLLEKAAEMGGVWRENTYPGAACDIPSPLYSFSYESNHSWPKRYSGQAEIQEYLRGVAKKYGIDELIRYQTEVAKAEYDGRWRVTTTDGEKLEFDVLIPAVGQLSRPALPDISGMDTFQGHMFHSAHWDHDHDLTGKRVAVIGTGASAIQFVPRIQPLVRTLKLFQRTAPYVLPKLDRRYRRWHHDLFRRFPRTRLAGRGGIWAVCEVMTKGWIGNHVIAKTFETLALGLLRLQVRDPELRAKLTPDYPAGCKRILFAADYYPALTKPNVRLETTRITEITPRGVRTEDGVEHQVDTIIFGTGFDTRDFLAPMEIRGRDGQDLRADAWAKGPRAYLGISVPGFPNLFLMYGPNTNLGGGSIIYMLERQARYITRLVRYLRPGQSLEVRSEVAEKFDEEMQRRLADTVWTSCDSWYRTSTGRVVSNWPGLVSEYDRRTKTSDRASYDLRS</sequence>
<dbReference type="Pfam" id="PF13738">
    <property type="entry name" value="Pyr_redox_3"/>
    <property type="match status" value="1"/>
</dbReference>
<comment type="caution">
    <text evidence="2">The sequence shown here is derived from an EMBL/GenBank/DDBJ whole genome shotgun (WGS) entry which is preliminary data.</text>
</comment>
<dbReference type="OrthoDB" id="5168853at2"/>
<dbReference type="SUPFAM" id="SSF51905">
    <property type="entry name" value="FAD/NAD(P)-binding domain"/>
    <property type="match status" value="1"/>
</dbReference>
<dbReference type="Proteomes" id="UP000287547">
    <property type="component" value="Unassembled WGS sequence"/>
</dbReference>
<dbReference type="InterPro" id="IPR051209">
    <property type="entry name" value="FAD-bind_Monooxygenase_sf"/>
</dbReference>
<proteinExistence type="predicted"/>
<name>A0A428ZRC3_KIBAR</name>
<dbReference type="EMBL" id="QHKI01000002">
    <property type="protein sequence ID" value="RSM90533.1"/>
    <property type="molecule type" value="Genomic_DNA"/>
</dbReference>
<dbReference type="PANTHER" id="PTHR42877:SF4">
    <property type="entry name" value="FAD_NAD(P)-BINDING DOMAIN-CONTAINING PROTEIN-RELATED"/>
    <property type="match status" value="1"/>
</dbReference>
<evidence type="ECO:0000256" key="1">
    <source>
        <dbReference type="ARBA" id="ARBA00023002"/>
    </source>
</evidence>
<dbReference type="AlphaFoldDB" id="A0A428ZRC3"/>
<keyword evidence="1" id="KW-0560">Oxidoreductase</keyword>
<evidence type="ECO:0000313" key="3">
    <source>
        <dbReference type="Proteomes" id="UP000287547"/>
    </source>
</evidence>
<organism evidence="2 3">
    <name type="scientific">Kibdelosporangium aridum</name>
    <dbReference type="NCBI Taxonomy" id="2030"/>
    <lineage>
        <taxon>Bacteria</taxon>
        <taxon>Bacillati</taxon>
        <taxon>Actinomycetota</taxon>
        <taxon>Actinomycetes</taxon>
        <taxon>Pseudonocardiales</taxon>
        <taxon>Pseudonocardiaceae</taxon>
        <taxon>Kibdelosporangium</taxon>
    </lineage>
</organism>
<protein>
    <submittedName>
        <fullName evidence="2">NAD(P)/FAD-dependent oxidoreductase</fullName>
    </submittedName>
</protein>
<dbReference type="GO" id="GO:0050661">
    <property type="term" value="F:NADP binding"/>
    <property type="evidence" value="ECO:0007669"/>
    <property type="project" value="InterPro"/>
</dbReference>
<dbReference type="InterPro" id="IPR036188">
    <property type="entry name" value="FAD/NAD-bd_sf"/>
</dbReference>
<accession>A0A428ZRC3</accession>
<dbReference type="GO" id="GO:0050660">
    <property type="term" value="F:flavin adenine dinucleotide binding"/>
    <property type="evidence" value="ECO:0007669"/>
    <property type="project" value="InterPro"/>
</dbReference>